<feature type="transmembrane region" description="Helical" evidence="16">
    <location>
        <begin position="320"/>
        <end position="340"/>
    </location>
</feature>
<dbReference type="AlphaFoldDB" id="A0A0N5A3B7"/>
<evidence type="ECO:0000256" key="16">
    <source>
        <dbReference type="SAM" id="Phobius"/>
    </source>
</evidence>
<dbReference type="EC" id="2.7.8.2" evidence="13"/>
<dbReference type="InterPro" id="IPR043130">
    <property type="entry name" value="CDP-OH_PTrfase_TM_dom"/>
</dbReference>
<dbReference type="PIRSF" id="PIRSF015665">
    <property type="entry name" value="CHOPT"/>
    <property type="match status" value="1"/>
</dbReference>
<comment type="catalytic activity">
    <reaction evidence="11">
        <text>1-hexadecanoyl-2-(9Z-octadecenoyl)-sn-glycerol + CDP-choline = 1-hexadecanoyl-2-(9Z-octadecenoyl)-sn-glycero-3-phosphocholine + CMP + H(+)</text>
        <dbReference type="Rhea" id="RHEA:54244"/>
        <dbReference type="ChEBI" id="CHEBI:15378"/>
        <dbReference type="ChEBI" id="CHEBI:58779"/>
        <dbReference type="ChEBI" id="CHEBI:60377"/>
        <dbReference type="ChEBI" id="CHEBI:73001"/>
        <dbReference type="ChEBI" id="CHEBI:75466"/>
    </reaction>
    <physiologicalReaction direction="left-to-right" evidence="11">
        <dbReference type="Rhea" id="RHEA:54245"/>
    </physiologicalReaction>
</comment>
<evidence type="ECO:0000256" key="2">
    <source>
        <dbReference type="ARBA" id="ARBA00010441"/>
    </source>
</evidence>
<keyword evidence="7" id="KW-0444">Lipid biosynthesis</keyword>
<evidence type="ECO:0000256" key="14">
    <source>
        <dbReference type="ARBA" id="ARBA00048570"/>
    </source>
</evidence>
<dbReference type="PANTHER" id="PTHR10414">
    <property type="entry name" value="ETHANOLAMINEPHOSPHOTRANSFERASE"/>
    <property type="match status" value="1"/>
</dbReference>
<evidence type="ECO:0000256" key="3">
    <source>
        <dbReference type="ARBA" id="ARBA00022679"/>
    </source>
</evidence>
<keyword evidence="8" id="KW-1208">Phospholipid metabolism</keyword>
<feature type="transmembrane region" description="Helical" evidence="16">
    <location>
        <begin position="187"/>
        <end position="206"/>
    </location>
</feature>
<dbReference type="Pfam" id="PF01066">
    <property type="entry name" value="CDP-OH_P_transf"/>
    <property type="match status" value="1"/>
</dbReference>
<evidence type="ECO:0000256" key="11">
    <source>
        <dbReference type="ARBA" id="ARBA00036890"/>
    </source>
</evidence>
<comment type="pathway">
    <text evidence="12">Phospholipid metabolism; phosphatidylcholine biosynthesis; phosphatidylcholine from phosphocholine: step 2/2.</text>
</comment>
<evidence type="ECO:0000256" key="1">
    <source>
        <dbReference type="ARBA" id="ARBA00004141"/>
    </source>
</evidence>
<evidence type="ECO:0000256" key="15">
    <source>
        <dbReference type="RuleBase" id="RU003750"/>
    </source>
</evidence>
<keyword evidence="3 15" id="KW-0808">Transferase</keyword>
<organism evidence="17 18">
    <name type="scientific">Parastrongyloides trichosuri</name>
    <name type="common">Possum-specific nematode worm</name>
    <dbReference type="NCBI Taxonomy" id="131310"/>
    <lineage>
        <taxon>Eukaryota</taxon>
        <taxon>Metazoa</taxon>
        <taxon>Ecdysozoa</taxon>
        <taxon>Nematoda</taxon>
        <taxon>Chromadorea</taxon>
        <taxon>Rhabditida</taxon>
        <taxon>Tylenchina</taxon>
        <taxon>Panagrolaimomorpha</taxon>
        <taxon>Strongyloidoidea</taxon>
        <taxon>Strongyloididae</taxon>
        <taxon>Parastrongyloides</taxon>
    </lineage>
</organism>
<dbReference type="GO" id="GO:0005794">
    <property type="term" value="C:Golgi apparatus"/>
    <property type="evidence" value="ECO:0007669"/>
    <property type="project" value="TreeGrafter"/>
</dbReference>
<dbReference type="WBParaSite" id="PTRK_0001612300.1">
    <property type="protein sequence ID" value="PTRK_0001612300.1"/>
    <property type="gene ID" value="PTRK_0001612300"/>
</dbReference>
<comment type="catalytic activity">
    <reaction evidence="10">
        <text>1,2-dioctanoyl-sn-glycerol + CDP-choline = 1,2-dioctanoyl-sn-glycero-3-phosphocholine + CMP + H(+)</text>
        <dbReference type="Rhea" id="RHEA:54232"/>
        <dbReference type="ChEBI" id="CHEBI:15378"/>
        <dbReference type="ChEBI" id="CHEBI:58779"/>
        <dbReference type="ChEBI" id="CHEBI:60377"/>
        <dbReference type="ChEBI" id="CHEBI:76979"/>
        <dbReference type="ChEBI" id="CHEBI:78228"/>
    </reaction>
    <physiologicalReaction direction="left-to-right" evidence="10">
        <dbReference type="Rhea" id="RHEA:54233"/>
    </physiologicalReaction>
</comment>
<feature type="transmembrane region" description="Helical" evidence="16">
    <location>
        <begin position="252"/>
        <end position="270"/>
    </location>
</feature>
<evidence type="ECO:0000313" key="17">
    <source>
        <dbReference type="Proteomes" id="UP000038045"/>
    </source>
</evidence>
<keyword evidence="7" id="KW-0594">Phospholipid biosynthesis</keyword>
<feature type="transmembrane region" description="Helical" evidence="16">
    <location>
        <begin position="94"/>
        <end position="117"/>
    </location>
</feature>
<dbReference type="STRING" id="131310.A0A0N5A3B7"/>
<accession>A0A0N5A3B7</accession>
<keyword evidence="6 16" id="KW-0472">Membrane</keyword>
<dbReference type="FunFam" id="1.20.120.1760:FF:000002">
    <property type="entry name" value="Choline/ethanolamine phosphotransferase 1"/>
    <property type="match status" value="1"/>
</dbReference>
<dbReference type="InterPro" id="IPR048254">
    <property type="entry name" value="CDP_ALCOHOL_P_TRANSF_CS"/>
</dbReference>
<evidence type="ECO:0000256" key="8">
    <source>
        <dbReference type="ARBA" id="ARBA00023264"/>
    </source>
</evidence>
<dbReference type="GO" id="GO:0005789">
    <property type="term" value="C:endoplasmic reticulum membrane"/>
    <property type="evidence" value="ECO:0007669"/>
    <property type="project" value="TreeGrafter"/>
</dbReference>
<comment type="subcellular location">
    <subcellularLocation>
        <location evidence="1">Membrane</location>
        <topology evidence="1">Multi-pass membrane protein</topology>
    </subcellularLocation>
</comment>
<dbReference type="InterPro" id="IPR014472">
    <property type="entry name" value="CHOPT"/>
</dbReference>
<dbReference type="PROSITE" id="PS00379">
    <property type="entry name" value="CDP_ALCOHOL_P_TRANSF"/>
    <property type="match status" value="1"/>
</dbReference>
<dbReference type="Gene3D" id="1.20.120.1760">
    <property type="match status" value="1"/>
</dbReference>
<sequence>MVIKDAILLKSKTVADYGVLSSATNLMSSIKDKYSGLYDSYCSIDCHLTPIEINRLGNHKYNASDSSILDHLIFQRFWNWLVQFLPLSLAPNTITLLGLISNLITVGVLSSYCYTATEVAPRWAYLLAALGVFSYQTLDALDGKQARRTNSSSPLGELFDHGCDSMTQVFITLNICYAMQIGDSPSLCFIVNVISVVLFYAAQWATYCTGLMKFNKFDVTEAQWSVIFILLISGTIGPNIWNVFIFGIQIKYYVLFMSLSGCGMQFFNYMNSVFNEGNGKNGSTIAGTSIIYPVFPLLFVCVPFYFIFTQSSTTIFEEHITLLCFCFGAVGAKATNRLIIAHMSKSELKSFDLIYLAPLSIWVNQYFDNYFNEYTVLKYATIYAYVSLLIFCIMICRQFCSYLNIYCFSLGKRVETIRSKEKNALDSQNKLRR</sequence>
<comment type="similarity">
    <text evidence="2 15">Belongs to the CDP-alcohol phosphatidyltransferase class-I family.</text>
</comment>
<reference evidence="18" key="1">
    <citation type="submission" date="2017-02" db="UniProtKB">
        <authorList>
            <consortium name="WormBaseParasite"/>
        </authorList>
    </citation>
    <scope>IDENTIFICATION</scope>
</reference>
<proteinExistence type="inferred from homology"/>
<evidence type="ECO:0000256" key="12">
    <source>
        <dbReference type="ARBA" id="ARBA00037890"/>
    </source>
</evidence>
<dbReference type="GO" id="GO:0004307">
    <property type="term" value="F:ethanolaminephosphotransferase activity"/>
    <property type="evidence" value="ECO:0007669"/>
    <property type="project" value="TreeGrafter"/>
</dbReference>
<keyword evidence="5 16" id="KW-1133">Transmembrane helix</keyword>
<evidence type="ECO:0000256" key="13">
    <source>
        <dbReference type="ARBA" id="ARBA00038987"/>
    </source>
</evidence>
<evidence type="ECO:0000256" key="6">
    <source>
        <dbReference type="ARBA" id="ARBA00023136"/>
    </source>
</evidence>
<feature type="transmembrane region" description="Helical" evidence="16">
    <location>
        <begin position="290"/>
        <end position="308"/>
    </location>
</feature>
<comment type="catalytic activity">
    <reaction evidence="14">
        <text>CDP-choline + a 1,2-diacyl-sn-glycerol = a 1,2-diacyl-sn-glycero-3-phosphocholine + CMP + H(+)</text>
        <dbReference type="Rhea" id="RHEA:32939"/>
        <dbReference type="ChEBI" id="CHEBI:15378"/>
        <dbReference type="ChEBI" id="CHEBI:17815"/>
        <dbReference type="ChEBI" id="CHEBI:57643"/>
        <dbReference type="ChEBI" id="CHEBI:58779"/>
        <dbReference type="ChEBI" id="CHEBI:60377"/>
        <dbReference type="EC" id="2.7.8.2"/>
    </reaction>
    <physiologicalReaction direction="left-to-right" evidence="14">
        <dbReference type="Rhea" id="RHEA:32940"/>
    </physiologicalReaction>
</comment>
<evidence type="ECO:0000313" key="18">
    <source>
        <dbReference type="WBParaSite" id="PTRK_0001612300.1"/>
    </source>
</evidence>
<keyword evidence="17" id="KW-1185">Reference proteome</keyword>
<evidence type="ECO:0000256" key="9">
    <source>
        <dbReference type="ARBA" id="ARBA00036100"/>
    </source>
</evidence>
<feature type="transmembrane region" description="Helical" evidence="16">
    <location>
        <begin position="226"/>
        <end position="245"/>
    </location>
</feature>
<name>A0A0N5A3B7_PARTI</name>
<evidence type="ECO:0000256" key="4">
    <source>
        <dbReference type="ARBA" id="ARBA00022692"/>
    </source>
</evidence>
<evidence type="ECO:0000256" key="5">
    <source>
        <dbReference type="ARBA" id="ARBA00022989"/>
    </source>
</evidence>
<keyword evidence="4 16" id="KW-0812">Transmembrane</keyword>
<dbReference type="PANTHER" id="PTHR10414:SF41">
    <property type="entry name" value="CHOLINE_ETHANOLAMINEPHOSPHOTRANSFERASE 1-LIKE"/>
    <property type="match status" value="1"/>
</dbReference>
<comment type="catalytic activity">
    <reaction evidence="9">
        <text>1-hexadecanoyl-2-(4Z,7Z,10Z,13Z,16Z,19Z-docosahexaenoyl)-sn-glycerol + CDP-choline = 1-hexadecanoyl-2-(4Z,7Z,10Z,13Z,16Z,19Z-docosahexaenoyl)-sn-glycero-3-phosphocholine + CMP + H(+)</text>
        <dbReference type="Rhea" id="RHEA:54332"/>
        <dbReference type="ChEBI" id="CHEBI:15378"/>
        <dbReference type="ChEBI" id="CHEBI:58779"/>
        <dbReference type="ChEBI" id="CHEBI:60377"/>
        <dbReference type="ChEBI" id="CHEBI:74963"/>
        <dbReference type="ChEBI" id="CHEBI:82949"/>
    </reaction>
    <physiologicalReaction direction="left-to-right" evidence="9">
        <dbReference type="Rhea" id="RHEA:54333"/>
    </physiologicalReaction>
</comment>
<evidence type="ECO:0000256" key="7">
    <source>
        <dbReference type="ARBA" id="ARBA00023209"/>
    </source>
</evidence>
<protein>
    <recommendedName>
        <fullName evidence="13">diacylglycerol cholinephosphotransferase</fullName>
        <ecNumber evidence="13">2.7.8.2</ecNumber>
    </recommendedName>
</protein>
<dbReference type="InterPro" id="IPR000462">
    <property type="entry name" value="CDP-OH_P_trans"/>
</dbReference>
<feature type="transmembrane region" description="Helical" evidence="16">
    <location>
        <begin position="376"/>
        <end position="396"/>
    </location>
</feature>
<evidence type="ECO:0000256" key="10">
    <source>
        <dbReference type="ARBA" id="ARBA00036651"/>
    </source>
</evidence>
<dbReference type="GO" id="GO:0004142">
    <property type="term" value="F:diacylglycerol cholinephosphotransferase activity"/>
    <property type="evidence" value="ECO:0007669"/>
    <property type="project" value="UniProtKB-EC"/>
</dbReference>
<dbReference type="Proteomes" id="UP000038045">
    <property type="component" value="Unplaced"/>
</dbReference>
<dbReference type="GO" id="GO:0006646">
    <property type="term" value="P:phosphatidylethanolamine biosynthetic process"/>
    <property type="evidence" value="ECO:0007669"/>
    <property type="project" value="TreeGrafter"/>
</dbReference>
<keyword evidence="7" id="KW-0443">Lipid metabolism</keyword>